<dbReference type="PROSITE" id="PS00430">
    <property type="entry name" value="TONB_DEPENDENT_REC_1"/>
    <property type="match status" value="1"/>
</dbReference>
<proteinExistence type="predicted"/>
<reference evidence="2" key="1">
    <citation type="journal article" date="2020" name="Nat. Commun.">
        <title>Large-scale genome sequencing of mycorrhizal fungi provides insights into the early evolution of symbiotic traits.</title>
        <authorList>
            <person name="Miyauchi S."/>
            <person name="Kiss E."/>
            <person name="Kuo A."/>
            <person name="Drula E."/>
            <person name="Kohler A."/>
            <person name="Sanchez-Garcia M."/>
            <person name="Morin E."/>
            <person name="Andreopoulos B."/>
            <person name="Barry K.W."/>
            <person name="Bonito G."/>
            <person name="Buee M."/>
            <person name="Carver A."/>
            <person name="Chen C."/>
            <person name="Cichocki N."/>
            <person name="Clum A."/>
            <person name="Culley D."/>
            <person name="Crous P.W."/>
            <person name="Fauchery L."/>
            <person name="Girlanda M."/>
            <person name="Hayes R.D."/>
            <person name="Keri Z."/>
            <person name="LaButti K."/>
            <person name="Lipzen A."/>
            <person name="Lombard V."/>
            <person name="Magnuson J."/>
            <person name="Maillard F."/>
            <person name="Murat C."/>
            <person name="Nolan M."/>
            <person name="Ohm R.A."/>
            <person name="Pangilinan J."/>
            <person name="Pereira M.F."/>
            <person name="Perotto S."/>
            <person name="Peter M."/>
            <person name="Pfister S."/>
            <person name="Riley R."/>
            <person name="Sitrit Y."/>
            <person name="Stielow J.B."/>
            <person name="Szollosi G."/>
            <person name="Zifcakova L."/>
            <person name="Stursova M."/>
            <person name="Spatafora J.W."/>
            <person name="Tedersoo L."/>
            <person name="Vaario L.M."/>
            <person name="Yamada A."/>
            <person name="Yan M."/>
            <person name="Wang P."/>
            <person name="Xu J."/>
            <person name="Bruns T."/>
            <person name="Baldrian P."/>
            <person name="Vilgalys R."/>
            <person name="Dunand C."/>
            <person name="Henrissat B."/>
            <person name="Grigoriev I.V."/>
            <person name="Hibbett D."/>
            <person name="Nagy L.G."/>
            <person name="Martin F.M."/>
        </authorList>
    </citation>
    <scope>NUCLEOTIDE SEQUENCE</scope>
    <source>
        <strain evidence="2">UH-Tt-Lm1</strain>
    </source>
</reference>
<dbReference type="InterPro" id="IPR010916">
    <property type="entry name" value="TonB_box_CS"/>
</dbReference>
<protein>
    <recommendedName>
        <fullName evidence="1">F-box domain-containing protein</fullName>
    </recommendedName>
</protein>
<dbReference type="InterPro" id="IPR036047">
    <property type="entry name" value="F-box-like_dom_sf"/>
</dbReference>
<dbReference type="OrthoDB" id="9994419at2759"/>
<keyword evidence="3" id="KW-1185">Reference proteome</keyword>
<feature type="domain" description="F-box" evidence="1">
    <location>
        <begin position="34"/>
        <end position="74"/>
    </location>
</feature>
<accession>A0A9P6L2G9</accession>
<dbReference type="EMBL" id="WIUZ02000018">
    <property type="protein sequence ID" value="KAF9779720.1"/>
    <property type="molecule type" value="Genomic_DNA"/>
</dbReference>
<dbReference type="Gene3D" id="1.20.1280.50">
    <property type="match status" value="1"/>
</dbReference>
<sequence length="460" mass="53230">MPTLRTFFGRLWDQTKTKTRIKSFFSREAPLGLIDKLPQELVEEILSYFVDDKRTLLACSLTCWSWYSATVRHLHYSLTTDDNSVSVTASKNRWWPRPLEKMYELDLLPLVKRLRIRMMLRKDRFTPERLDGHNLRYFLALKNLQELGIDNLVLRDFMPDLQRCFGHLSPTLCFLALRQPIGSSRQIVYFIGFFPNLQDLKLHYPVLRDEEENPLDTTPNPASSPPLRGRLTLTLFTRERIVKDMITLFGRLRFRHMDLFGVKCLPLLLEQCAETLETLRLYSTDPYAEDMCFDLSQIKTLRTFETTAQSITNVGNSAPQFLKSVLSSVASPGMLDVVIIYHDSDLGGSASCVICRSDPFCFRHRARMDLGAFPWQLKVFREMHSTQKFRLVFCVDVHSCMKDFSMRLLKSGVEKEEAKGGFQYLDGGRPTITCGRRSIRTRTEDHYAGATRVWVFASAL</sequence>
<evidence type="ECO:0000259" key="1">
    <source>
        <dbReference type="Pfam" id="PF12937"/>
    </source>
</evidence>
<dbReference type="AlphaFoldDB" id="A0A9P6L2G9"/>
<name>A0A9P6L2G9_9AGAM</name>
<gene>
    <name evidence="2" type="ORF">BJ322DRAFT_337054</name>
</gene>
<dbReference type="Pfam" id="PF12937">
    <property type="entry name" value="F-box-like"/>
    <property type="match status" value="1"/>
</dbReference>
<dbReference type="SUPFAM" id="SSF81383">
    <property type="entry name" value="F-box domain"/>
    <property type="match status" value="1"/>
</dbReference>
<reference evidence="2" key="2">
    <citation type="submission" date="2020-11" db="EMBL/GenBank/DDBJ databases">
        <authorList>
            <consortium name="DOE Joint Genome Institute"/>
            <person name="Kuo A."/>
            <person name="Miyauchi S."/>
            <person name="Kiss E."/>
            <person name="Drula E."/>
            <person name="Kohler A."/>
            <person name="Sanchez-Garcia M."/>
            <person name="Andreopoulos B."/>
            <person name="Barry K.W."/>
            <person name="Bonito G."/>
            <person name="Buee M."/>
            <person name="Carver A."/>
            <person name="Chen C."/>
            <person name="Cichocki N."/>
            <person name="Clum A."/>
            <person name="Culley D."/>
            <person name="Crous P.W."/>
            <person name="Fauchery L."/>
            <person name="Girlanda M."/>
            <person name="Hayes R."/>
            <person name="Keri Z."/>
            <person name="Labutti K."/>
            <person name="Lipzen A."/>
            <person name="Lombard V."/>
            <person name="Magnuson J."/>
            <person name="Maillard F."/>
            <person name="Morin E."/>
            <person name="Murat C."/>
            <person name="Nolan M."/>
            <person name="Ohm R."/>
            <person name="Pangilinan J."/>
            <person name="Pereira M."/>
            <person name="Perotto S."/>
            <person name="Peter M."/>
            <person name="Riley R."/>
            <person name="Sitrit Y."/>
            <person name="Stielow B."/>
            <person name="Szollosi G."/>
            <person name="Zifcakova L."/>
            <person name="Stursova M."/>
            <person name="Spatafora J.W."/>
            <person name="Tedersoo L."/>
            <person name="Vaario L.-M."/>
            <person name="Yamada A."/>
            <person name="Yan M."/>
            <person name="Wang P."/>
            <person name="Xu J."/>
            <person name="Bruns T."/>
            <person name="Baldrian P."/>
            <person name="Vilgalys R."/>
            <person name="Henrissat B."/>
            <person name="Grigoriev I.V."/>
            <person name="Hibbett D."/>
            <person name="Nagy L.G."/>
            <person name="Martin F.M."/>
        </authorList>
    </citation>
    <scope>NUCLEOTIDE SEQUENCE</scope>
    <source>
        <strain evidence="2">UH-Tt-Lm1</strain>
    </source>
</reference>
<evidence type="ECO:0000313" key="3">
    <source>
        <dbReference type="Proteomes" id="UP000736335"/>
    </source>
</evidence>
<evidence type="ECO:0000313" key="2">
    <source>
        <dbReference type="EMBL" id="KAF9779720.1"/>
    </source>
</evidence>
<comment type="caution">
    <text evidence="2">The sequence shown here is derived from an EMBL/GenBank/DDBJ whole genome shotgun (WGS) entry which is preliminary data.</text>
</comment>
<dbReference type="Proteomes" id="UP000736335">
    <property type="component" value="Unassembled WGS sequence"/>
</dbReference>
<dbReference type="InterPro" id="IPR001810">
    <property type="entry name" value="F-box_dom"/>
</dbReference>
<organism evidence="2 3">
    <name type="scientific">Thelephora terrestris</name>
    <dbReference type="NCBI Taxonomy" id="56493"/>
    <lineage>
        <taxon>Eukaryota</taxon>
        <taxon>Fungi</taxon>
        <taxon>Dikarya</taxon>
        <taxon>Basidiomycota</taxon>
        <taxon>Agaricomycotina</taxon>
        <taxon>Agaricomycetes</taxon>
        <taxon>Thelephorales</taxon>
        <taxon>Thelephoraceae</taxon>
        <taxon>Thelephora</taxon>
    </lineage>
</organism>